<protein>
    <submittedName>
        <fullName evidence="1">Uncharacterized protein</fullName>
    </submittedName>
</protein>
<evidence type="ECO:0000313" key="2">
    <source>
        <dbReference type="Proteomes" id="UP001190700"/>
    </source>
</evidence>
<proteinExistence type="predicted"/>
<sequence length="90" mass="10181">MTFIHLTSTSTTISHARRSFHYEFTTTALLQDVHALTATVVEFSTTLASFGSAFQHSTTQIDNIIENYVTKEEFQDESTKRRHLGGLDQN</sequence>
<accession>A0AAE0BWR6</accession>
<reference evidence="1 2" key="1">
    <citation type="journal article" date="2015" name="Genome Biol. Evol.">
        <title>Comparative Genomics of a Bacterivorous Green Alga Reveals Evolutionary Causalities and Consequences of Phago-Mixotrophic Mode of Nutrition.</title>
        <authorList>
            <person name="Burns J.A."/>
            <person name="Paasch A."/>
            <person name="Narechania A."/>
            <person name="Kim E."/>
        </authorList>
    </citation>
    <scope>NUCLEOTIDE SEQUENCE [LARGE SCALE GENOMIC DNA]</scope>
    <source>
        <strain evidence="1 2">PLY_AMNH</strain>
    </source>
</reference>
<dbReference type="AlphaFoldDB" id="A0AAE0BWR6"/>
<comment type="caution">
    <text evidence="1">The sequence shown here is derived from an EMBL/GenBank/DDBJ whole genome shotgun (WGS) entry which is preliminary data.</text>
</comment>
<name>A0AAE0BWR6_9CHLO</name>
<keyword evidence="2" id="KW-1185">Reference proteome</keyword>
<gene>
    <name evidence="1" type="ORF">CYMTET_46920</name>
</gene>
<dbReference type="Proteomes" id="UP001190700">
    <property type="component" value="Unassembled WGS sequence"/>
</dbReference>
<dbReference type="EMBL" id="LGRX02032860">
    <property type="protein sequence ID" value="KAK3243424.1"/>
    <property type="molecule type" value="Genomic_DNA"/>
</dbReference>
<evidence type="ECO:0000313" key="1">
    <source>
        <dbReference type="EMBL" id="KAK3243424.1"/>
    </source>
</evidence>
<organism evidence="1 2">
    <name type="scientific">Cymbomonas tetramitiformis</name>
    <dbReference type="NCBI Taxonomy" id="36881"/>
    <lineage>
        <taxon>Eukaryota</taxon>
        <taxon>Viridiplantae</taxon>
        <taxon>Chlorophyta</taxon>
        <taxon>Pyramimonadophyceae</taxon>
        <taxon>Pyramimonadales</taxon>
        <taxon>Pyramimonadaceae</taxon>
        <taxon>Cymbomonas</taxon>
    </lineage>
</organism>